<feature type="compositionally biased region" description="Polar residues" evidence="1">
    <location>
        <begin position="106"/>
        <end position="115"/>
    </location>
</feature>
<protein>
    <submittedName>
        <fullName evidence="2">Uncharacterized protein</fullName>
    </submittedName>
</protein>
<evidence type="ECO:0000256" key="1">
    <source>
        <dbReference type="SAM" id="MobiDB-lite"/>
    </source>
</evidence>
<sequence>MRLHPTFYVGRLKAYLPADLPLVLPHSSVSAQSPTPPVDDAADDWDQVLPDGVQTRSAEALQKRQYRVGEDDPPTPAAPVKSSQQPPSQPPHDLEHSRPSHEHLASHSSPPQSQHEGNEARHSTAQAPDYENRRPTQEAFRRDAPPPLVDASCVQRWIVDRIVGHEDPTSLPPYYDKKSAKATDAADSFHDPANRNVRELAIDDDPPSDFEVYNGAREHLDTLTVESDYENDLGGRKTNDLDYVNASIDRQGGIPRAHTMSSHSCRIGRGLSM</sequence>
<comment type="caution">
    <text evidence="2">The sequence shown here is derived from an EMBL/GenBank/DDBJ whole genome shotgun (WGS) entry which is preliminary data.</text>
</comment>
<accession>A0AAV1VL95</accession>
<feature type="compositionally biased region" description="Basic and acidic residues" evidence="1">
    <location>
        <begin position="130"/>
        <end position="144"/>
    </location>
</feature>
<proteinExistence type="predicted"/>
<gene>
    <name evidence="2" type="ORF">PM001_LOCUS32127</name>
</gene>
<dbReference type="AlphaFoldDB" id="A0AAV1VL95"/>
<name>A0AAV1VL95_9STRA</name>
<evidence type="ECO:0000313" key="2">
    <source>
        <dbReference type="EMBL" id="CAK7946977.1"/>
    </source>
</evidence>
<dbReference type="EMBL" id="CAKLBY020000378">
    <property type="protein sequence ID" value="CAK7946977.1"/>
    <property type="molecule type" value="Genomic_DNA"/>
</dbReference>
<feature type="region of interest" description="Disordered" evidence="1">
    <location>
        <begin position="28"/>
        <end position="147"/>
    </location>
</feature>
<dbReference type="Proteomes" id="UP001162060">
    <property type="component" value="Unassembled WGS sequence"/>
</dbReference>
<reference evidence="2" key="1">
    <citation type="submission" date="2024-01" db="EMBL/GenBank/DDBJ databases">
        <authorList>
            <person name="Webb A."/>
        </authorList>
    </citation>
    <scope>NUCLEOTIDE SEQUENCE</scope>
    <source>
        <strain evidence="2">Pm1</strain>
    </source>
</reference>
<feature type="compositionally biased region" description="Basic and acidic residues" evidence="1">
    <location>
        <begin position="92"/>
        <end position="105"/>
    </location>
</feature>
<evidence type="ECO:0000313" key="3">
    <source>
        <dbReference type="Proteomes" id="UP001162060"/>
    </source>
</evidence>
<organism evidence="2 3">
    <name type="scientific">Peronospora matthiolae</name>
    <dbReference type="NCBI Taxonomy" id="2874970"/>
    <lineage>
        <taxon>Eukaryota</taxon>
        <taxon>Sar</taxon>
        <taxon>Stramenopiles</taxon>
        <taxon>Oomycota</taxon>
        <taxon>Peronosporomycetes</taxon>
        <taxon>Peronosporales</taxon>
        <taxon>Peronosporaceae</taxon>
        <taxon>Peronospora</taxon>
    </lineage>
</organism>